<proteinExistence type="predicted"/>
<dbReference type="InParanoid" id="A0A3Q1IA23"/>
<evidence type="ECO:0000313" key="1">
    <source>
        <dbReference type="Ensembl" id="ENSATEP00000016970.1"/>
    </source>
</evidence>
<reference evidence="1" key="1">
    <citation type="submission" date="2021-04" db="EMBL/GenBank/DDBJ databases">
        <authorList>
            <consortium name="Wellcome Sanger Institute Data Sharing"/>
        </authorList>
    </citation>
    <scope>NUCLEOTIDE SEQUENCE [LARGE SCALE GENOMIC DNA]</scope>
</reference>
<reference evidence="1" key="3">
    <citation type="submission" date="2025-09" db="UniProtKB">
        <authorList>
            <consortium name="Ensembl"/>
        </authorList>
    </citation>
    <scope>IDENTIFICATION</scope>
</reference>
<protein>
    <submittedName>
        <fullName evidence="1">Uncharacterized protein</fullName>
    </submittedName>
</protein>
<name>A0A3Q1IA23_ANATE</name>
<organism evidence="1 2">
    <name type="scientific">Anabas testudineus</name>
    <name type="common">Climbing perch</name>
    <name type="synonym">Anthias testudineus</name>
    <dbReference type="NCBI Taxonomy" id="64144"/>
    <lineage>
        <taxon>Eukaryota</taxon>
        <taxon>Metazoa</taxon>
        <taxon>Chordata</taxon>
        <taxon>Craniata</taxon>
        <taxon>Vertebrata</taxon>
        <taxon>Euteleostomi</taxon>
        <taxon>Actinopterygii</taxon>
        <taxon>Neopterygii</taxon>
        <taxon>Teleostei</taxon>
        <taxon>Neoteleostei</taxon>
        <taxon>Acanthomorphata</taxon>
        <taxon>Anabantaria</taxon>
        <taxon>Anabantiformes</taxon>
        <taxon>Anabantoidei</taxon>
        <taxon>Anabantidae</taxon>
        <taxon>Anabas</taxon>
    </lineage>
</organism>
<dbReference type="AlphaFoldDB" id="A0A3Q1IA23"/>
<reference evidence="1" key="2">
    <citation type="submission" date="2025-08" db="UniProtKB">
        <authorList>
            <consortium name="Ensembl"/>
        </authorList>
    </citation>
    <scope>IDENTIFICATION</scope>
</reference>
<evidence type="ECO:0000313" key="2">
    <source>
        <dbReference type="Proteomes" id="UP000265040"/>
    </source>
</evidence>
<keyword evidence="2" id="KW-1185">Reference proteome</keyword>
<dbReference type="Ensembl" id="ENSATET00000017256.2">
    <property type="protein sequence ID" value="ENSATEP00000016970.1"/>
    <property type="gene ID" value="ENSATEG00000011802.2"/>
</dbReference>
<sequence length="80" mass="9325">MFRGGIVSILVEGCWRWSCQTTYSFKHTQIFLYLSPVSCLNREGKTWNSKHQLINLDTSRSESFFFLFVMLTSLCGSFQN</sequence>
<accession>A0A3Q1IA23</accession>
<dbReference type="Proteomes" id="UP000265040">
    <property type="component" value="Chromosome 21"/>
</dbReference>